<dbReference type="NCBIfam" id="NF005559">
    <property type="entry name" value="PRK07231.1"/>
    <property type="match status" value="1"/>
</dbReference>
<dbReference type="InterPro" id="IPR020904">
    <property type="entry name" value="Sc_DH/Rdtase_CS"/>
</dbReference>
<dbReference type="PRINTS" id="PR00080">
    <property type="entry name" value="SDRFAMILY"/>
</dbReference>
<evidence type="ECO:0000313" key="4">
    <source>
        <dbReference type="EMBL" id="CCJ55572.1"/>
    </source>
</evidence>
<dbReference type="Proteomes" id="UP000007564">
    <property type="component" value="Chromosome"/>
</dbReference>
<dbReference type="PANTHER" id="PTHR42879">
    <property type="entry name" value="3-OXOACYL-(ACYL-CARRIER-PROTEIN) REDUCTASE"/>
    <property type="match status" value="1"/>
</dbReference>
<dbReference type="InterPro" id="IPR002347">
    <property type="entry name" value="SDR_fam"/>
</dbReference>
<sequence length="248" mass="25954">MDLGLKGKVAIVTGGGSGIGASICAHLAREGVAVVVADINLEAAQAQAAALAGEGASARACQVDVTDEASVRTLYDQAATWFGGVDILVNNAGFTRDMRIAKMGMQDWDSVVDVILKGAFLCTREAVRHFAEKNWGRIINISSRAHLGNAGQANYSAAKAGLIGFTRAMALEHGRFNVTVNAVAPGIIDTEAVKRLPHYEKIRDAAKATTPIPRIGHPDDVASVVTFLASEPAGYVTGDVVHVTGGRY</sequence>
<dbReference type="HOGENOM" id="CLU_010194_1_3_4"/>
<dbReference type="NCBIfam" id="NF009466">
    <property type="entry name" value="PRK12826.1-2"/>
    <property type="match status" value="1"/>
</dbReference>
<dbReference type="Gene3D" id="3.40.50.720">
    <property type="entry name" value="NAD(P)-binding Rossmann-like Domain"/>
    <property type="match status" value="1"/>
</dbReference>
<name>A0A0C6PAD6_BORBO</name>
<dbReference type="EMBL" id="HE965806">
    <property type="protein sequence ID" value="CCJ55572.1"/>
    <property type="molecule type" value="Genomic_DNA"/>
</dbReference>
<dbReference type="Pfam" id="PF13561">
    <property type="entry name" value="adh_short_C2"/>
    <property type="match status" value="1"/>
</dbReference>
<organism evidence="4 5">
    <name type="scientific">Bordetella bronchiseptica 253</name>
    <dbReference type="NCBI Taxonomy" id="568707"/>
    <lineage>
        <taxon>Bacteria</taxon>
        <taxon>Pseudomonadati</taxon>
        <taxon>Pseudomonadota</taxon>
        <taxon>Betaproteobacteria</taxon>
        <taxon>Burkholderiales</taxon>
        <taxon>Alcaligenaceae</taxon>
        <taxon>Bordetella</taxon>
    </lineage>
</organism>
<evidence type="ECO:0000256" key="2">
    <source>
        <dbReference type="ARBA" id="ARBA00023002"/>
    </source>
</evidence>
<dbReference type="OrthoDB" id="8557335at2"/>
<dbReference type="GO" id="GO:0032787">
    <property type="term" value="P:monocarboxylic acid metabolic process"/>
    <property type="evidence" value="ECO:0007669"/>
    <property type="project" value="UniProtKB-ARBA"/>
</dbReference>
<evidence type="ECO:0000256" key="1">
    <source>
        <dbReference type="ARBA" id="ARBA00006484"/>
    </source>
</evidence>
<dbReference type="EC" id="1.1.1.100" evidence="4"/>
<dbReference type="InterPro" id="IPR057326">
    <property type="entry name" value="KR_dom"/>
</dbReference>
<accession>A0A0C6PAD6</accession>
<dbReference type="InterPro" id="IPR050259">
    <property type="entry name" value="SDR"/>
</dbReference>
<dbReference type="AlphaFoldDB" id="A0A0C6PAD6"/>
<dbReference type="PRINTS" id="PR00081">
    <property type="entry name" value="GDHRDH"/>
</dbReference>
<dbReference type="RefSeq" id="WP_003815632.1">
    <property type="nucleotide sequence ID" value="NC_019382.1"/>
</dbReference>
<dbReference type="SUPFAM" id="SSF51735">
    <property type="entry name" value="NAD(P)-binding Rossmann-fold domains"/>
    <property type="match status" value="1"/>
</dbReference>
<comment type="similarity">
    <text evidence="1">Belongs to the short-chain dehydrogenases/reductases (SDR) family.</text>
</comment>
<dbReference type="GO" id="GO:0004316">
    <property type="term" value="F:3-oxoacyl-[acyl-carrier-protein] reductase (NADPH) activity"/>
    <property type="evidence" value="ECO:0007669"/>
    <property type="project" value="UniProtKB-EC"/>
</dbReference>
<feature type="domain" description="Ketoreductase" evidence="3">
    <location>
        <begin position="8"/>
        <end position="190"/>
    </location>
</feature>
<protein>
    <submittedName>
        <fullName evidence="4">Putative 3-oxoacyl-[acyl-carrier protein] reductase</fullName>
        <ecNumber evidence="4">1.1.1.100</ecNumber>
    </submittedName>
</protein>
<gene>
    <name evidence="4" type="primary">fabG</name>
    <name evidence="4" type="ORF">BN112_3658</name>
</gene>
<evidence type="ECO:0000313" key="5">
    <source>
        <dbReference type="Proteomes" id="UP000007564"/>
    </source>
</evidence>
<evidence type="ECO:0000259" key="3">
    <source>
        <dbReference type="SMART" id="SM00822"/>
    </source>
</evidence>
<keyword evidence="2 4" id="KW-0560">Oxidoreductase</keyword>
<dbReference type="KEGG" id="bbh:BN112_3658"/>
<reference evidence="4 5" key="1">
    <citation type="journal article" date="2012" name="BMC Genomics">
        <title>Comparative genomics of the classical Bordetella subspecies: the evolution and exchange of virulence-associated diversity amongst closely related pathogens.</title>
        <authorList>
            <person name="Park J."/>
            <person name="Zhang Y."/>
            <person name="Buboltz A.M."/>
            <person name="Zhang X."/>
            <person name="Schuster S.C."/>
            <person name="Ahuja U."/>
            <person name="Liu M."/>
            <person name="Miller J.F."/>
            <person name="Sebaihia M."/>
            <person name="Bentley S.D."/>
            <person name="Parkhill J."/>
            <person name="Harvill E.T."/>
        </authorList>
    </citation>
    <scope>NUCLEOTIDE SEQUENCE [LARGE SCALE GENOMIC DNA]</scope>
    <source>
        <strain evidence="4 5">253</strain>
    </source>
</reference>
<dbReference type="PANTHER" id="PTHR42879:SF2">
    <property type="entry name" value="3-OXOACYL-[ACYL-CARRIER-PROTEIN] REDUCTASE FABG"/>
    <property type="match status" value="1"/>
</dbReference>
<dbReference type="SMART" id="SM00822">
    <property type="entry name" value="PKS_KR"/>
    <property type="match status" value="1"/>
</dbReference>
<dbReference type="InterPro" id="IPR036291">
    <property type="entry name" value="NAD(P)-bd_dom_sf"/>
</dbReference>
<proteinExistence type="inferred from homology"/>
<dbReference type="FunFam" id="3.40.50.720:FF:000173">
    <property type="entry name" value="3-oxoacyl-[acyl-carrier protein] reductase"/>
    <property type="match status" value="1"/>
</dbReference>
<dbReference type="PROSITE" id="PS00061">
    <property type="entry name" value="ADH_SHORT"/>
    <property type="match status" value="1"/>
</dbReference>